<dbReference type="Gene3D" id="2.40.50.100">
    <property type="match status" value="1"/>
</dbReference>
<comment type="similarity">
    <text evidence="1">Belongs to the membrane fusion protein (MFP) (TC 8.A.1) family.</text>
</comment>
<dbReference type="GO" id="GO:1990281">
    <property type="term" value="C:efflux pump complex"/>
    <property type="evidence" value="ECO:0007669"/>
    <property type="project" value="TreeGrafter"/>
</dbReference>
<feature type="transmembrane region" description="Helical" evidence="2">
    <location>
        <begin position="27"/>
        <end position="49"/>
    </location>
</feature>
<dbReference type="STRING" id="529704.SAMN02927913_1623"/>
<reference evidence="6 7" key="1">
    <citation type="submission" date="2016-10" db="EMBL/GenBank/DDBJ databases">
        <authorList>
            <person name="de Groot N.N."/>
        </authorList>
    </citation>
    <scope>NUCLEOTIDE SEQUENCE [LARGE SCALE GENOMIC DNA]</scope>
    <source>
        <strain evidence="6 7">DSM 26515</strain>
    </source>
</reference>
<dbReference type="PANTHER" id="PTHR30469">
    <property type="entry name" value="MULTIDRUG RESISTANCE PROTEIN MDTA"/>
    <property type="match status" value="1"/>
</dbReference>
<dbReference type="InterPro" id="IPR058627">
    <property type="entry name" value="MdtA-like_C"/>
</dbReference>
<sequence>MPDDLPLPQQATTARTLPARPARRHHLLAWLMGIVLVLALAGLSTWWMLPPRVTVVHAHRGLAVEAVYATGTVEPTIMLPIAARITARLVELDVDEGARVRAGQQLARLEDTDLASNLAQLRSQEAFAQAEYRRYAALLPRGVIARTQYDKARSDWLATRSAADRAAAELRYARLLAPTAGTVIRRDGEIGQLMTPGSTVFWLAVDSPPRVTADVDEEDIARVSPGQAVLIRADAFPGLVFQGRVHSVTPKGDPTGRSYRVRIAIDGSTPLRVGMTAEVNIIVRRHADALLLPDGAVAGDRVWVVRGDRLQARPVEVGIRGERQVEITSGLSTDDAVVAAPSEGLRADAKVRVADGGARR</sequence>
<dbReference type="AlphaFoldDB" id="A0A1H6V198"/>
<feature type="domain" description="CzcB-like barrel-sandwich hybrid" evidence="5">
    <location>
        <begin position="81"/>
        <end position="204"/>
    </location>
</feature>
<keyword evidence="7" id="KW-1185">Reference proteome</keyword>
<dbReference type="GO" id="GO:0015562">
    <property type="term" value="F:efflux transmembrane transporter activity"/>
    <property type="evidence" value="ECO:0007669"/>
    <property type="project" value="TreeGrafter"/>
</dbReference>
<evidence type="ECO:0000256" key="1">
    <source>
        <dbReference type="ARBA" id="ARBA00009477"/>
    </source>
</evidence>
<dbReference type="Proteomes" id="UP000199420">
    <property type="component" value="Unassembled WGS sequence"/>
</dbReference>
<dbReference type="RefSeq" id="WP_175483728.1">
    <property type="nucleotide sequence ID" value="NZ_FNYC01000003.1"/>
</dbReference>
<dbReference type="InterPro" id="IPR058647">
    <property type="entry name" value="BSH_CzcB-like"/>
</dbReference>
<keyword evidence="2" id="KW-0812">Transmembrane</keyword>
<organism evidence="6 7">
    <name type="scientific">Frateuria terrea</name>
    <dbReference type="NCBI Taxonomy" id="529704"/>
    <lineage>
        <taxon>Bacteria</taxon>
        <taxon>Pseudomonadati</taxon>
        <taxon>Pseudomonadota</taxon>
        <taxon>Gammaproteobacteria</taxon>
        <taxon>Lysobacterales</taxon>
        <taxon>Rhodanobacteraceae</taxon>
        <taxon>Frateuria</taxon>
    </lineage>
</organism>
<gene>
    <name evidence="6" type="ORF">SAMN04487997_2104</name>
</gene>
<dbReference type="InterPro" id="IPR006143">
    <property type="entry name" value="RND_pump_MFP"/>
</dbReference>
<evidence type="ECO:0000313" key="7">
    <source>
        <dbReference type="Proteomes" id="UP000199420"/>
    </source>
</evidence>
<evidence type="ECO:0000259" key="3">
    <source>
        <dbReference type="Pfam" id="PF25954"/>
    </source>
</evidence>
<dbReference type="Pfam" id="PF25967">
    <property type="entry name" value="RND-MFP_C"/>
    <property type="match status" value="1"/>
</dbReference>
<dbReference type="NCBIfam" id="TIGR01730">
    <property type="entry name" value="RND_mfp"/>
    <property type="match status" value="1"/>
</dbReference>
<dbReference type="SUPFAM" id="SSF111369">
    <property type="entry name" value="HlyD-like secretion proteins"/>
    <property type="match status" value="1"/>
</dbReference>
<proteinExistence type="inferred from homology"/>
<evidence type="ECO:0000259" key="5">
    <source>
        <dbReference type="Pfam" id="PF25973"/>
    </source>
</evidence>
<feature type="domain" description="CusB-like beta-barrel" evidence="3">
    <location>
        <begin position="211"/>
        <end position="281"/>
    </location>
</feature>
<dbReference type="Gene3D" id="2.40.420.20">
    <property type="match status" value="1"/>
</dbReference>
<dbReference type="Pfam" id="PF25973">
    <property type="entry name" value="BSH_CzcB"/>
    <property type="match status" value="1"/>
</dbReference>
<dbReference type="EMBL" id="FNYC01000003">
    <property type="protein sequence ID" value="SEI94032.1"/>
    <property type="molecule type" value="Genomic_DNA"/>
</dbReference>
<dbReference type="Gene3D" id="1.10.287.470">
    <property type="entry name" value="Helix hairpin bin"/>
    <property type="match status" value="1"/>
</dbReference>
<evidence type="ECO:0000256" key="2">
    <source>
        <dbReference type="SAM" id="Phobius"/>
    </source>
</evidence>
<feature type="domain" description="Multidrug resistance protein MdtA-like C-terminal permuted SH3" evidence="4">
    <location>
        <begin position="299"/>
        <end position="338"/>
    </location>
</feature>
<name>A0A1H6V198_9GAMM</name>
<evidence type="ECO:0000259" key="4">
    <source>
        <dbReference type="Pfam" id="PF25967"/>
    </source>
</evidence>
<keyword evidence="2" id="KW-1133">Transmembrane helix</keyword>
<keyword evidence="2" id="KW-0472">Membrane</keyword>
<dbReference type="Pfam" id="PF25954">
    <property type="entry name" value="Beta-barrel_RND_2"/>
    <property type="match status" value="1"/>
</dbReference>
<accession>A0A1H6V198</accession>
<protein>
    <submittedName>
        <fullName evidence="6">RND family efflux transporter, MFP subunit</fullName>
    </submittedName>
</protein>
<dbReference type="Gene3D" id="2.40.30.170">
    <property type="match status" value="1"/>
</dbReference>
<evidence type="ECO:0000313" key="6">
    <source>
        <dbReference type="EMBL" id="SEI94032.1"/>
    </source>
</evidence>
<dbReference type="InterPro" id="IPR058792">
    <property type="entry name" value="Beta-barrel_RND_2"/>
</dbReference>